<dbReference type="PROSITE" id="PS50113">
    <property type="entry name" value="PAC"/>
    <property type="match status" value="1"/>
</dbReference>
<dbReference type="Pfam" id="PF00563">
    <property type="entry name" value="EAL"/>
    <property type="match status" value="1"/>
</dbReference>
<comment type="caution">
    <text evidence="6">The sequence shown here is derived from an EMBL/GenBank/DDBJ whole genome shotgun (WGS) entry which is preliminary data.</text>
</comment>
<dbReference type="PROSITE" id="PS50112">
    <property type="entry name" value="PAS"/>
    <property type="match status" value="1"/>
</dbReference>
<dbReference type="GO" id="GO:0003824">
    <property type="term" value="F:catalytic activity"/>
    <property type="evidence" value="ECO:0007669"/>
    <property type="project" value="UniProtKB-ARBA"/>
</dbReference>
<proteinExistence type="predicted"/>
<dbReference type="CDD" id="cd00130">
    <property type="entry name" value="PAS"/>
    <property type="match status" value="1"/>
</dbReference>
<dbReference type="FunFam" id="3.30.70.270:FF:000001">
    <property type="entry name" value="Diguanylate cyclase domain protein"/>
    <property type="match status" value="1"/>
</dbReference>
<evidence type="ECO:0000259" key="5">
    <source>
        <dbReference type="PROSITE" id="PS50887"/>
    </source>
</evidence>
<feature type="transmembrane region" description="Helical" evidence="1">
    <location>
        <begin position="20"/>
        <end position="40"/>
    </location>
</feature>
<evidence type="ECO:0000259" key="2">
    <source>
        <dbReference type="PROSITE" id="PS50112"/>
    </source>
</evidence>
<name>H1SIB7_9BURK</name>
<dbReference type="InterPro" id="IPR052155">
    <property type="entry name" value="Biofilm_reg_signaling"/>
</dbReference>
<dbReference type="Gene3D" id="3.30.70.270">
    <property type="match status" value="1"/>
</dbReference>
<dbReference type="CDD" id="cd12914">
    <property type="entry name" value="PDC1_DGC_like"/>
    <property type="match status" value="1"/>
</dbReference>
<dbReference type="InterPro" id="IPR043128">
    <property type="entry name" value="Rev_trsase/Diguanyl_cyclase"/>
</dbReference>
<feature type="non-terminal residue" evidence="6">
    <location>
        <position position="788"/>
    </location>
</feature>
<organism evidence="6 7">
    <name type="scientific">Cupriavidus basilensis OR16</name>
    <dbReference type="NCBI Taxonomy" id="1127483"/>
    <lineage>
        <taxon>Bacteria</taxon>
        <taxon>Pseudomonadati</taxon>
        <taxon>Pseudomonadota</taxon>
        <taxon>Betaproteobacteria</taxon>
        <taxon>Burkholderiales</taxon>
        <taxon>Burkholderiaceae</taxon>
        <taxon>Cupriavidus</taxon>
    </lineage>
</organism>
<dbReference type="OrthoDB" id="9813903at2"/>
<dbReference type="Gene3D" id="3.30.450.20">
    <property type="entry name" value="PAS domain"/>
    <property type="match status" value="3"/>
</dbReference>
<feature type="domain" description="PAC" evidence="3">
    <location>
        <begin position="399"/>
        <end position="451"/>
    </location>
</feature>
<keyword evidence="1" id="KW-1133">Transmembrane helix</keyword>
<dbReference type="Pfam" id="PF00990">
    <property type="entry name" value="GGDEF"/>
    <property type="match status" value="1"/>
</dbReference>
<protein>
    <submittedName>
        <fullName evidence="6">Diguanylate cyclase/phosphodiesterase</fullName>
    </submittedName>
</protein>
<dbReference type="Proteomes" id="UP000005808">
    <property type="component" value="Unassembled WGS sequence"/>
</dbReference>
<dbReference type="PROSITE" id="PS50883">
    <property type="entry name" value="EAL"/>
    <property type="match status" value="1"/>
</dbReference>
<dbReference type="PROSITE" id="PS50887">
    <property type="entry name" value="GGDEF"/>
    <property type="match status" value="1"/>
</dbReference>
<dbReference type="InterPro" id="IPR000700">
    <property type="entry name" value="PAS-assoc_C"/>
</dbReference>
<sequence length="788" mass="86549">MPERSITRYGKALQRLRQVFSPLNLVAAAWLIATWAFAAFQLVSERDRLLHDAAERTQAEARAFGAYSKSSILRLSEFLLDLRASWLVGQPGFVDMVRERENLVVDLSFQVSVIDKHGLLIYSSIAPPAPGEKVDLSGREHFRVHQNAGGRDMLFISDPVKGKVSRKWSIQFTRPILRAGSFDGVIVVSVSPEQFASFAQTFTNRDGEVASVIKTSGQVLARVPALEGALARAVSSRPYLASESPQSGSYRAVSGSEGVERVFGYYRAPEFGLNFVVGESVGLVLAPYEVYRRVALAGAIASTLLLGLLYYSLRRSMGERRRHMEEMRLASLVYSSSSEAMVVTSLDGTIIDVNPAFAAATGYRVEEVKGRSGYSVSGAGNAAGLVERLRATVAAKGRWSGELSIRRKDGSEFPAYLTVDTYLAHAYGERRRVALIHDMTEKRQAEEVIRHQANFDALTDLPNRRLFFDRLEQEIERSRGTQDVLALLFIDLDRFKEVNDTLGHDQGDLLLLEAARRIAASVRASDTVARLAGDEFTVILPAVGDAGVAGGIAQTILERIAAPYRLAGELVVVSASIGVATYPKDADNAEALLVCADQAMFAAKEEGRNRWKVFTQALLQAERERLRITQDLRTALASGQFALHYQPIVNLRTGKVCKAEALIRWDHPVRGPIHPADFIAVAEESGLIIDIGRWVLTEALNQLARWQVLLGKGFQISVNKSPVEFCAPASGPESWSSMIERRNVPVGSLVIEITEGSLMEQNADVMDQLSRFQAAGIEIALDDFGTGY</sequence>
<feature type="domain" description="PAS" evidence="2">
    <location>
        <begin position="325"/>
        <end position="396"/>
    </location>
</feature>
<accession>H1SIB7</accession>
<dbReference type="RefSeq" id="WP_006164509.1">
    <property type="nucleotide sequence ID" value="NZ_AHJE01000194.1"/>
</dbReference>
<evidence type="ECO:0000259" key="4">
    <source>
        <dbReference type="PROSITE" id="PS50883"/>
    </source>
</evidence>
<dbReference type="InterPro" id="IPR029787">
    <property type="entry name" value="Nucleotide_cyclase"/>
</dbReference>
<gene>
    <name evidence="6" type="ORF">OR16_41189</name>
</gene>
<dbReference type="SMART" id="SM00052">
    <property type="entry name" value="EAL"/>
    <property type="match status" value="1"/>
</dbReference>
<dbReference type="CDD" id="cd01948">
    <property type="entry name" value="EAL"/>
    <property type="match status" value="1"/>
</dbReference>
<dbReference type="Gene3D" id="3.20.20.450">
    <property type="entry name" value="EAL domain"/>
    <property type="match status" value="1"/>
</dbReference>
<dbReference type="PANTHER" id="PTHR44757:SF2">
    <property type="entry name" value="BIOFILM ARCHITECTURE MAINTENANCE PROTEIN MBAA"/>
    <property type="match status" value="1"/>
</dbReference>
<dbReference type="SMART" id="SM00267">
    <property type="entry name" value="GGDEF"/>
    <property type="match status" value="1"/>
</dbReference>
<dbReference type="SUPFAM" id="SSF55073">
    <property type="entry name" value="Nucleotide cyclase"/>
    <property type="match status" value="1"/>
</dbReference>
<dbReference type="InterPro" id="IPR035919">
    <property type="entry name" value="EAL_sf"/>
</dbReference>
<evidence type="ECO:0000259" key="3">
    <source>
        <dbReference type="PROSITE" id="PS50113"/>
    </source>
</evidence>
<dbReference type="SMART" id="SM00091">
    <property type="entry name" value="PAS"/>
    <property type="match status" value="1"/>
</dbReference>
<dbReference type="InterPro" id="IPR035965">
    <property type="entry name" value="PAS-like_dom_sf"/>
</dbReference>
<dbReference type="InterPro" id="IPR000160">
    <property type="entry name" value="GGDEF_dom"/>
</dbReference>
<feature type="domain" description="GGDEF" evidence="5">
    <location>
        <begin position="483"/>
        <end position="616"/>
    </location>
</feature>
<dbReference type="EMBL" id="AHJE01000194">
    <property type="protein sequence ID" value="EHP37731.1"/>
    <property type="molecule type" value="Genomic_DNA"/>
</dbReference>
<keyword evidence="1" id="KW-0472">Membrane</keyword>
<dbReference type="InterPro" id="IPR001633">
    <property type="entry name" value="EAL_dom"/>
</dbReference>
<feature type="domain" description="EAL" evidence="4">
    <location>
        <begin position="625"/>
        <end position="788"/>
    </location>
</feature>
<dbReference type="InterPro" id="IPR000014">
    <property type="entry name" value="PAS"/>
</dbReference>
<dbReference type="PANTHER" id="PTHR44757">
    <property type="entry name" value="DIGUANYLATE CYCLASE DGCP"/>
    <property type="match status" value="1"/>
</dbReference>
<dbReference type="NCBIfam" id="TIGR00254">
    <property type="entry name" value="GGDEF"/>
    <property type="match status" value="1"/>
</dbReference>
<evidence type="ECO:0000256" key="1">
    <source>
        <dbReference type="SAM" id="Phobius"/>
    </source>
</evidence>
<dbReference type="AlphaFoldDB" id="H1SIB7"/>
<reference evidence="6 7" key="1">
    <citation type="journal article" date="2012" name="J. Bacteriol.">
        <title>De Novo Genome Project of Cupriavidus basilensis OR16.</title>
        <authorList>
            <person name="Cserhati M."/>
            <person name="Kriszt B."/>
            <person name="Szoboszlay S."/>
            <person name="Toth A."/>
            <person name="Szabo I."/>
            <person name="Tancsics A."/>
            <person name="Nagy I."/>
            <person name="Horvath B."/>
            <person name="Nagy I."/>
            <person name="Kukolya J."/>
        </authorList>
    </citation>
    <scope>NUCLEOTIDE SEQUENCE [LARGE SCALE GENOMIC DNA]</scope>
    <source>
        <strain evidence="6 7">OR16</strain>
    </source>
</reference>
<evidence type="ECO:0000313" key="6">
    <source>
        <dbReference type="EMBL" id="EHP37731.1"/>
    </source>
</evidence>
<dbReference type="CDD" id="cd12915">
    <property type="entry name" value="PDC2_DGC_like"/>
    <property type="match status" value="1"/>
</dbReference>
<evidence type="ECO:0000313" key="7">
    <source>
        <dbReference type="Proteomes" id="UP000005808"/>
    </source>
</evidence>
<dbReference type="CDD" id="cd01949">
    <property type="entry name" value="GGDEF"/>
    <property type="match status" value="1"/>
</dbReference>
<dbReference type="Pfam" id="PF13426">
    <property type="entry name" value="PAS_9"/>
    <property type="match status" value="1"/>
</dbReference>
<dbReference type="SUPFAM" id="SSF55785">
    <property type="entry name" value="PYP-like sensor domain (PAS domain)"/>
    <property type="match status" value="1"/>
</dbReference>
<keyword evidence="1" id="KW-0812">Transmembrane</keyword>
<dbReference type="SUPFAM" id="SSF141868">
    <property type="entry name" value="EAL domain-like"/>
    <property type="match status" value="1"/>
</dbReference>
<dbReference type="NCBIfam" id="TIGR00229">
    <property type="entry name" value="sensory_box"/>
    <property type="match status" value="1"/>
</dbReference>